<evidence type="ECO:0000313" key="13">
    <source>
        <dbReference type="Proteomes" id="UP000440367"/>
    </source>
</evidence>
<dbReference type="Proteomes" id="UP000441208">
    <property type="component" value="Unassembled WGS sequence"/>
</dbReference>
<dbReference type="Proteomes" id="UP000437068">
    <property type="component" value="Unassembled WGS sequence"/>
</dbReference>
<dbReference type="EMBL" id="QXFZ01000977">
    <property type="protein sequence ID" value="KAE9099826.1"/>
    <property type="molecule type" value="Genomic_DNA"/>
</dbReference>
<dbReference type="EMBL" id="QXGB01002034">
    <property type="protein sequence ID" value="KAE9182361.1"/>
    <property type="molecule type" value="Genomic_DNA"/>
</dbReference>
<dbReference type="Proteomes" id="UP000429523">
    <property type="component" value="Unassembled WGS sequence"/>
</dbReference>
<evidence type="ECO:0000313" key="9">
    <source>
        <dbReference type="EMBL" id="KAE9286403.1"/>
    </source>
</evidence>
<name>A0A6A3ERU1_9STRA</name>
<evidence type="ECO:0000313" key="15">
    <source>
        <dbReference type="Proteomes" id="UP000441208"/>
    </source>
</evidence>
<evidence type="ECO:0000313" key="18">
    <source>
        <dbReference type="Proteomes" id="UP000488956"/>
    </source>
</evidence>
<proteinExistence type="predicted"/>
<dbReference type="Proteomes" id="UP000433483">
    <property type="component" value="Unassembled WGS sequence"/>
</dbReference>
<evidence type="ECO:0000313" key="10">
    <source>
        <dbReference type="Proteomes" id="UP000429523"/>
    </source>
</evidence>
<accession>A0A6A3ERU1</accession>
<keyword evidence="11" id="KW-1185">Reference proteome</keyword>
<evidence type="ECO:0000313" key="7">
    <source>
        <dbReference type="EMBL" id="KAE9194782.1"/>
    </source>
</evidence>
<gene>
    <name evidence="9" type="ORF">PF001_g21463</name>
    <name evidence="7" type="ORF">PF002_g23501</name>
    <name evidence="8" type="ORF">PF004_g18974</name>
    <name evidence="6" type="ORF">PF005_g22522</name>
    <name evidence="5" type="ORF">PF006_g18926</name>
    <name evidence="3" type="ORF">PF007_g15737</name>
    <name evidence="1" type="ORF">PF009_g15858</name>
    <name evidence="4" type="ORF">PF010_g14146</name>
    <name evidence="2" type="ORF">PF011_g21031</name>
</gene>
<dbReference type="EMBL" id="QXGC01001557">
    <property type="protein sequence ID" value="KAE9200532.1"/>
    <property type="molecule type" value="Genomic_DNA"/>
</dbReference>
<evidence type="ECO:0000313" key="2">
    <source>
        <dbReference type="EMBL" id="KAE8983801.1"/>
    </source>
</evidence>
<evidence type="ECO:0000313" key="17">
    <source>
        <dbReference type="Proteomes" id="UP000476176"/>
    </source>
</evidence>
<dbReference type="Proteomes" id="UP000460718">
    <property type="component" value="Unassembled WGS sequence"/>
</dbReference>
<dbReference type="EMBL" id="QXFX01000862">
    <property type="protein sequence ID" value="KAE9102311.1"/>
    <property type="molecule type" value="Genomic_DNA"/>
</dbReference>
<evidence type="ECO:0000313" key="14">
    <source>
        <dbReference type="Proteomes" id="UP000440732"/>
    </source>
</evidence>
<dbReference type="EMBL" id="QXGA01001514">
    <property type="protein sequence ID" value="KAE9116951.1"/>
    <property type="molecule type" value="Genomic_DNA"/>
</dbReference>
<dbReference type="Proteomes" id="UP000476176">
    <property type="component" value="Unassembled WGS sequence"/>
</dbReference>
<sequence length="104" mass="11958">MTVFQRNIPAPPQLNPVLGRSSYIDDIAYGAETREQLCVDLDRLLYRLRYWGKKVHSTKDILTTVGYTIGRHISVQVKRRGEKNPVKLQVTTEPLPTPIQHFRG</sequence>
<protein>
    <submittedName>
        <fullName evidence="1">Uncharacterized protein</fullName>
    </submittedName>
</protein>
<dbReference type="EMBL" id="QXGF01000938">
    <property type="protein sequence ID" value="KAE8934160.1"/>
    <property type="molecule type" value="Genomic_DNA"/>
</dbReference>
<dbReference type="EMBL" id="QXFW01001952">
    <property type="protein sequence ID" value="KAE8983801.1"/>
    <property type="molecule type" value="Genomic_DNA"/>
</dbReference>
<dbReference type="Proteomes" id="UP000488956">
    <property type="component" value="Unassembled WGS sequence"/>
</dbReference>
<evidence type="ECO:0000313" key="6">
    <source>
        <dbReference type="EMBL" id="KAE9182361.1"/>
    </source>
</evidence>
<organism evidence="1 10">
    <name type="scientific">Phytophthora fragariae</name>
    <dbReference type="NCBI Taxonomy" id="53985"/>
    <lineage>
        <taxon>Eukaryota</taxon>
        <taxon>Sar</taxon>
        <taxon>Stramenopiles</taxon>
        <taxon>Oomycota</taxon>
        <taxon>Peronosporomycetes</taxon>
        <taxon>Peronosporales</taxon>
        <taxon>Peronosporaceae</taxon>
        <taxon>Phytophthora</taxon>
    </lineage>
</organism>
<reference evidence="10 11" key="1">
    <citation type="submission" date="2018-08" db="EMBL/GenBank/DDBJ databases">
        <title>Genomic investigation of the strawberry pathogen Phytophthora fragariae indicates pathogenicity is determined by transcriptional variation in three key races.</title>
        <authorList>
            <person name="Adams T.M."/>
            <person name="Armitage A.D."/>
            <person name="Sobczyk M.K."/>
            <person name="Bates H.J."/>
            <person name="Dunwell J.M."/>
            <person name="Nellist C.F."/>
            <person name="Harrison R.J."/>
        </authorList>
    </citation>
    <scope>NUCLEOTIDE SEQUENCE [LARGE SCALE GENOMIC DNA]</scope>
    <source>
        <strain evidence="9 12">A4</strain>
        <strain evidence="7 13">BC-1</strain>
        <strain evidence="8 17">BC-23</strain>
        <strain evidence="6 11">NOV-27</strain>
        <strain evidence="5 14">NOV-5</strain>
        <strain evidence="3 15">NOV-71</strain>
        <strain evidence="1 10">NOV-9</strain>
        <strain evidence="4 18">ONT-3</strain>
        <strain evidence="2 16">SCRP245</strain>
    </source>
</reference>
<comment type="caution">
    <text evidence="1">The sequence shown here is derived from an EMBL/GenBank/DDBJ whole genome shotgun (WGS) entry which is preliminary data.</text>
</comment>
<dbReference type="Proteomes" id="UP000440367">
    <property type="component" value="Unassembled WGS sequence"/>
</dbReference>
<dbReference type="EMBL" id="QXGE01001961">
    <property type="protein sequence ID" value="KAE9286403.1"/>
    <property type="molecule type" value="Genomic_DNA"/>
</dbReference>
<evidence type="ECO:0000313" key="12">
    <source>
        <dbReference type="Proteomes" id="UP000437068"/>
    </source>
</evidence>
<dbReference type="OrthoDB" id="143477at2759"/>
<dbReference type="Proteomes" id="UP000440732">
    <property type="component" value="Unassembled WGS sequence"/>
</dbReference>
<evidence type="ECO:0000313" key="3">
    <source>
        <dbReference type="EMBL" id="KAE9099826.1"/>
    </source>
</evidence>
<evidence type="ECO:0000313" key="4">
    <source>
        <dbReference type="EMBL" id="KAE9102311.1"/>
    </source>
</evidence>
<evidence type="ECO:0000313" key="5">
    <source>
        <dbReference type="EMBL" id="KAE9116951.1"/>
    </source>
</evidence>
<evidence type="ECO:0000313" key="8">
    <source>
        <dbReference type="EMBL" id="KAE9200532.1"/>
    </source>
</evidence>
<evidence type="ECO:0000313" key="11">
    <source>
        <dbReference type="Proteomes" id="UP000433483"/>
    </source>
</evidence>
<evidence type="ECO:0000313" key="16">
    <source>
        <dbReference type="Proteomes" id="UP000460718"/>
    </source>
</evidence>
<dbReference type="EMBL" id="QXGD01002029">
    <property type="protein sequence ID" value="KAE9194782.1"/>
    <property type="molecule type" value="Genomic_DNA"/>
</dbReference>
<evidence type="ECO:0000313" key="1">
    <source>
        <dbReference type="EMBL" id="KAE8934160.1"/>
    </source>
</evidence>
<dbReference type="AlphaFoldDB" id="A0A6A3ERU1"/>